<dbReference type="EMBL" id="JAUJDW010000048">
    <property type="protein sequence ID" value="KAK0647493.1"/>
    <property type="molecule type" value="Genomic_DNA"/>
</dbReference>
<evidence type="ECO:0000313" key="3">
    <source>
        <dbReference type="Proteomes" id="UP001175001"/>
    </source>
</evidence>
<dbReference type="Pfam" id="PF25053">
    <property type="entry name" value="DUF7791"/>
    <property type="match status" value="1"/>
</dbReference>
<proteinExistence type="predicted"/>
<dbReference type="InterPro" id="IPR056693">
    <property type="entry name" value="DUF7791"/>
</dbReference>
<evidence type="ECO:0000259" key="1">
    <source>
        <dbReference type="Pfam" id="PF25053"/>
    </source>
</evidence>
<keyword evidence="3" id="KW-1185">Reference proteome</keyword>
<protein>
    <recommendedName>
        <fullName evidence="1">DUF7791 domain-containing protein</fullName>
    </recommendedName>
</protein>
<reference evidence="2" key="1">
    <citation type="submission" date="2023-06" db="EMBL/GenBank/DDBJ databases">
        <title>Multi-omics analyses reveal the molecular pathogenesis toolkit of Lasiodiplodia hormozganensis, a cross-kingdom pathogen.</title>
        <authorList>
            <person name="Felix C."/>
            <person name="Meneses R."/>
            <person name="Goncalves M.F.M."/>
            <person name="Tilleman L."/>
            <person name="Duarte A.S."/>
            <person name="Jorrin-Novo J.V."/>
            <person name="Van De Peer Y."/>
            <person name="Deforce D."/>
            <person name="Van Nieuwerburgh F."/>
            <person name="Esteves A.C."/>
            <person name="Alves A."/>
        </authorList>
    </citation>
    <scope>NUCLEOTIDE SEQUENCE</scope>
    <source>
        <strain evidence="2">CBS 339.90</strain>
    </source>
</reference>
<name>A0AA39Y7Q4_9PEZI</name>
<dbReference type="AlphaFoldDB" id="A0AA39Y7Q4"/>
<sequence>MTVPYLQQGLERVIKSSPDSRFTFFVDGLDEFRGDPDTLAAFFQKLTLSTNIKVCLSARPWTNFKKSYGFGPNLRLEELNYPDIVQFTQSSLEKSTDFTHFCKQSPKQAQALVEATAEKASGGFVWVEIMLRLLLQGLQDGERLSDLRRRLDNAPSDLEQMFQKMLDSIEPQRAEHASQIFQMVRAARAPISLLCLSFAGEDDPHLPYEHPVEPLTEEQEEARADQMRRRLNSHCKGLLVATPRNSDPQATVDYLHRTVRDYLHRGSVWHHLTSHSNPSSSPFDPHLALAHGFLLVLKTARLSPPQWHSHRLDYPYSPDDNDDSTTTTPSTPNFAALLLSTIRHITSIPASTSSSQPETAEPTPSVHYIPLLDALAHTTRALIRREGPCNTTNSDSTRCWCRGAADHPDDGPFTALAVRLQLLPYVAHRLDRTWLLPAEKRREGNDGGGAAPILHFAVTSESIDYAASNGGDGGADGADGDREAAAMAERRARLIHMLLEWGAEPNYDAGSGSSPWEEVVMGGGVEEFGEEVWAEFLRYGADKSVVVDAGAAGTAAGRAGGGAGKKKRRWYRRICRREDGRIRWKTRKSVKPAA</sequence>
<dbReference type="Proteomes" id="UP001175001">
    <property type="component" value="Unassembled WGS sequence"/>
</dbReference>
<organism evidence="2 3">
    <name type="scientific">Lasiodiplodia hormozganensis</name>
    <dbReference type="NCBI Taxonomy" id="869390"/>
    <lineage>
        <taxon>Eukaryota</taxon>
        <taxon>Fungi</taxon>
        <taxon>Dikarya</taxon>
        <taxon>Ascomycota</taxon>
        <taxon>Pezizomycotina</taxon>
        <taxon>Dothideomycetes</taxon>
        <taxon>Dothideomycetes incertae sedis</taxon>
        <taxon>Botryosphaeriales</taxon>
        <taxon>Botryosphaeriaceae</taxon>
        <taxon>Lasiodiplodia</taxon>
    </lineage>
</organism>
<feature type="domain" description="DUF7791" evidence="1">
    <location>
        <begin position="168"/>
        <end position="303"/>
    </location>
</feature>
<comment type="caution">
    <text evidence="2">The sequence shown here is derived from an EMBL/GenBank/DDBJ whole genome shotgun (WGS) entry which is preliminary data.</text>
</comment>
<evidence type="ECO:0000313" key="2">
    <source>
        <dbReference type="EMBL" id="KAK0647493.1"/>
    </source>
</evidence>
<gene>
    <name evidence="2" type="ORF">DIS24_g7656</name>
</gene>
<accession>A0AA39Y7Q4</accession>
<dbReference type="PANTHER" id="PTHR10039">
    <property type="entry name" value="AMELOGENIN"/>
    <property type="match status" value="1"/>
</dbReference>
<dbReference type="PANTHER" id="PTHR10039:SF5">
    <property type="entry name" value="NACHT DOMAIN-CONTAINING PROTEIN"/>
    <property type="match status" value="1"/>
</dbReference>